<dbReference type="GO" id="GO:0005737">
    <property type="term" value="C:cytoplasm"/>
    <property type="evidence" value="ECO:0007669"/>
    <property type="project" value="InterPro"/>
</dbReference>
<evidence type="ECO:0000313" key="7">
    <source>
        <dbReference type="EMBL" id="PYF83421.1"/>
    </source>
</evidence>
<keyword evidence="6" id="KW-0732">Signal</keyword>
<dbReference type="Pfam" id="PF08857">
    <property type="entry name" value="ParBc_2"/>
    <property type="match status" value="1"/>
</dbReference>
<dbReference type="InterPro" id="IPR014956">
    <property type="entry name" value="ParBc_2"/>
</dbReference>
<evidence type="ECO:0000313" key="8">
    <source>
        <dbReference type="Proteomes" id="UP000247551"/>
    </source>
</evidence>
<dbReference type="InterPro" id="IPR008162">
    <property type="entry name" value="Pyrophosphatase"/>
</dbReference>
<keyword evidence="4" id="KW-0378">Hydrolase</keyword>
<evidence type="ECO:0000256" key="6">
    <source>
        <dbReference type="SAM" id="SignalP"/>
    </source>
</evidence>
<evidence type="ECO:0000256" key="3">
    <source>
        <dbReference type="ARBA" id="ARBA00022723"/>
    </source>
</evidence>
<evidence type="ECO:0000256" key="1">
    <source>
        <dbReference type="ARBA" id="ARBA00001946"/>
    </source>
</evidence>
<keyword evidence="5" id="KW-0460">Magnesium</keyword>
<proteinExistence type="predicted"/>
<feature type="signal peptide" evidence="6">
    <location>
        <begin position="1"/>
        <end position="22"/>
    </location>
</feature>
<dbReference type="GO" id="GO:0004427">
    <property type="term" value="F:inorganic diphosphate phosphatase activity"/>
    <property type="evidence" value="ECO:0007669"/>
    <property type="project" value="UniProtKB-EC"/>
</dbReference>
<gene>
    <name evidence="7" type="ORF">DFP75_102517</name>
</gene>
<dbReference type="GO" id="GO:0000287">
    <property type="term" value="F:magnesium ion binding"/>
    <property type="evidence" value="ECO:0007669"/>
    <property type="project" value="InterPro"/>
</dbReference>
<dbReference type="Gene3D" id="3.90.1530.10">
    <property type="entry name" value="Conserved hypothetical protein from pyrococcus furiosus pfu- 392566-001, ParB domain"/>
    <property type="match status" value="1"/>
</dbReference>
<dbReference type="SUPFAM" id="SSF110849">
    <property type="entry name" value="ParB/Sulfiredoxin"/>
    <property type="match status" value="1"/>
</dbReference>
<evidence type="ECO:0000256" key="2">
    <source>
        <dbReference type="ARBA" id="ARBA00012146"/>
    </source>
</evidence>
<dbReference type="GO" id="GO:0006796">
    <property type="term" value="P:phosphate-containing compound metabolic process"/>
    <property type="evidence" value="ECO:0007669"/>
    <property type="project" value="InterPro"/>
</dbReference>
<accession>A0A318V6H6</accession>
<comment type="caution">
    <text evidence="7">The sequence shown here is derived from an EMBL/GenBank/DDBJ whole genome shotgun (WGS) entry which is preliminary data.</text>
</comment>
<dbReference type="PANTHER" id="PTHR10286">
    <property type="entry name" value="INORGANIC PYROPHOSPHATASE"/>
    <property type="match status" value="1"/>
</dbReference>
<dbReference type="SUPFAM" id="SSF50324">
    <property type="entry name" value="Inorganic pyrophosphatase"/>
    <property type="match status" value="1"/>
</dbReference>
<dbReference type="PROSITE" id="PS00387">
    <property type="entry name" value="PPASE"/>
    <property type="match status" value="1"/>
</dbReference>
<feature type="chain" id="PRO_5016241408" description="inorganic diphosphatase" evidence="6">
    <location>
        <begin position="23"/>
        <end position="511"/>
    </location>
</feature>
<name>A0A318V6H6_9GAMM</name>
<dbReference type="RefSeq" id="WP_220032622.1">
    <property type="nucleotide sequence ID" value="NZ_QKLW01000002.1"/>
</dbReference>
<keyword evidence="8" id="KW-1185">Reference proteome</keyword>
<dbReference type="AlphaFoldDB" id="A0A318V6H6"/>
<sequence>MSFKTLLASACVVSTVALPVYANDVHQGDVVAVTLSELHPTQPAVGYDQIMYKLGRFQFDREKLFDEICEANGQKGVTSFSENAHPNIPSTFQCDEKIGANKKDMKTIVVAPNGEYYLTDGHHTFNAFYQMAEGGADFRVNVVVDKDYSDLKDMSQFWQAMEKDGNVWLYGAKGEAIVTDQLPKQLGIHNFANDRYRGLMYFSRDVGWNKPKQPVPFLEFYWTRELRKKVDLDNFDLNSMDGYAEAIKATSKAILSMNTSNVGESNLSVKEMGQFSEFKQKGLDKLLKKGGKVDYMLRYKTSASGNGLSYDLSVKHAPTLKMLDTTTLAANMSYNDYPAVSQDGDINAIVEIPAGTSAKWELSKVHDNQIIWEYKKNKPRIVNYLGYPANYGSIPRTALPKEFGGDGDPLDVIILGQSVPRGEVVPVRLIAVMKMIDDGEQDDKLIGVLTNESPFSGVTSLQQLNADYPNVTDLLATWFSSYKGADGGIEISGWGDEKAAQAILKAAQEHF</sequence>
<protein>
    <recommendedName>
        <fullName evidence="2">inorganic diphosphatase</fullName>
        <ecNumber evidence="2">3.6.1.1</ecNumber>
    </recommendedName>
</protein>
<dbReference type="InterPro" id="IPR036086">
    <property type="entry name" value="ParB/Sulfiredoxin_sf"/>
</dbReference>
<reference evidence="7 8" key="1">
    <citation type="submission" date="2018-06" db="EMBL/GenBank/DDBJ databases">
        <title>Genomic Encyclopedia of Type Strains, Phase III (KMG-III): the genomes of soil and plant-associated and newly described type strains.</title>
        <authorList>
            <person name="Whitman W."/>
        </authorList>
    </citation>
    <scope>NUCLEOTIDE SEQUENCE [LARGE SCALE GENOMIC DNA]</scope>
    <source>
        <strain evidence="7 8">CECT 7730</strain>
    </source>
</reference>
<organism evidence="7 8">
    <name type="scientific">Marinomonas alcarazii</name>
    <dbReference type="NCBI Taxonomy" id="491949"/>
    <lineage>
        <taxon>Bacteria</taxon>
        <taxon>Pseudomonadati</taxon>
        <taxon>Pseudomonadota</taxon>
        <taxon>Gammaproteobacteria</taxon>
        <taxon>Oceanospirillales</taxon>
        <taxon>Oceanospirillaceae</taxon>
        <taxon>Marinomonas</taxon>
    </lineage>
</organism>
<dbReference type="InterPro" id="IPR036649">
    <property type="entry name" value="Pyrophosphatase_sf"/>
</dbReference>
<evidence type="ECO:0000256" key="5">
    <source>
        <dbReference type="ARBA" id="ARBA00022842"/>
    </source>
</evidence>
<dbReference type="EC" id="3.6.1.1" evidence="2"/>
<comment type="cofactor">
    <cofactor evidence="1">
        <name>Mg(2+)</name>
        <dbReference type="ChEBI" id="CHEBI:18420"/>
    </cofactor>
</comment>
<dbReference type="Gene3D" id="3.90.80.10">
    <property type="entry name" value="Inorganic pyrophosphatase"/>
    <property type="match status" value="1"/>
</dbReference>
<dbReference type="EMBL" id="QKLW01000002">
    <property type="protein sequence ID" value="PYF83421.1"/>
    <property type="molecule type" value="Genomic_DNA"/>
</dbReference>
<keyword evidence="3" id="KW-0479">Metal-binding</keyword>
<dbReference type="Proteomes" id="UP000247551">
    <property type="component" value="Unassembled WGS sequence"/>
</dbReference>
<evidence type="ECO:0000256" key="4">
    <source>
        <dbReference type="ARBA" id="ARBA00022801"/>
    </source>
</evidence>
<dbReference type="CDD" id="cd16390">
    <property type="entry name" value="ParB_N_Srx_like"/>
    <property type="match status" value="1"/>
</dbReference>
<dbReference type="Pfam" id="PF00719">
    <property type="entry name" value="Pyrophosphatase"/>
    <property type="match status" value="1"/>
</dbReference>